<comment type="caution">
    <text evidence="2">The sequence shown here is derived from an EMBL/GenBank/DDBJ whole genome shotgun (WGS) entry which is preliminary data.</text>
</comment>
<dbReference type="AlphaFoldDB" id="A0A6G4A2J0"/>
<proteinExistence type="predicted"/>
<organism evidence="2">
    <name type="scientific">Paenibacillus sp. SYP-B3998</name>
    <dbReference type="NCBI Taxonomy" id="2678564"/>
    <lineage>
        <taxon>Bacteria</taxon>
        <taxon>Bacillati</taxon>
        <taxon>Bacillota</taxon>
        <taxon>Bacilli</taxon>
        <taxon>Bacillales</taxon>
        <taxon>Paenibacillaceae</taxon>
        <taxon>Paenibacillus</taxon>
    </lineage>
</organism>
<gene>
    <name evidence="2" type="ORF">GK047_17850</name>
</gene>
<reference evidence="2" key="1">
    <citation type="submission" date="2020-02" db="EMBL/GenBank/DDBJ databases">
        <authorList>
            <person name="Shen X.-R."/>
            <person name="Zhang Y.-X."/>
        </authorList>
    </citation>
    <scope>NUCLEOTIDE SEQUENCE</scope>
    <source>
        <strain evidence="2">SYP-B3998</strain>
    </source>
</reference>
<accession>A0A6G4A2J0</accession>
<dbReference type="RefSeq" id="WP_163949579.1">
    <property type="nucleotide sequence ID" value="NZ_JAAIKC010000006.1"/>
</dbReference>
<feature type="signal peptide" evidence="1">
    <location>
        <begin position="1"/>
        <end position="23"/>
    </location>
</feature>
<keyword evidence="1" id="KW-0732">Signal</keyword>
<dbReference type="EMBL" id="JAAIKC010000006">
    <property type="protein sequence ID" value="NEW07867.1"/>
    <property type="molecule type" value="Genomic_DNA"/>
</dbReference>
<feature type="chain" id="PRO_5026071509" evidence="1">
    <location>
        <begin position="24"/>
        <end position="369"/>
    </location>
</feature>
<protein>
    <submittedName>
        <fullName evidence="2">Uncharacterized protein</fullName>
    </submittedName>
</protein>
<evidence type="ECO:0000313" key="2">
    <source>
        <dbReference type="EMBL" id="NEW07867.1"/>
    </source>
</evidence>
<evidence type="ECO:0000256" key="1">
    <source>
        <dbReference type="SAM" id="SignalP"/>
    </source>
</evidence>
<sequence length="369" mass="41993">MVKWKIVSAVIVINGLLYTSAFANSASFTNLETANWDHPSSSEIVTSKVDKKLLSTKTTMKWTADKIGEFQSEDKYKQFFPALVYKVGKTDELRSKLMYTNLPGAKFTRKYAAYNQGEEVKLSILQTSNMKANKPYVFYTAWLNTSDGNPSVTLESLQGYSQPGGTLNEIVKTNDDISTIYFKDAEKINKKYQDFFLPDSFDSSFNQYQTDIKNKKVKSYSLINSKEKLDQYKNEATKELKFSNNEDVVQFAITFNKEAFSGNGLGVIEKDYDLTISQIYAAGIKENDKEEFTVSWFDANVNEMSLIGFQENLQQLGFEKFNITDLEGTAKVKDLVKMKSNLSYVNFIEIGKDGELPTGVHWLNELYDK</sequence>
<name>A0A6G4A2J0_9BACL</name>